<evidence type="ECO:0000313" key="4">
    <source>
        <dbReference type="Proteomes" id="UP001432322"/>
    </source>
</evidence>
<gene>
    <name evidence="3" type="ORF">PFISCL1PPCAC_8612</name>
</gene>
<feature type="transmembrane region" description="Helical" evidence="2">
    <location>
        <begin position="6"/>
        <end position="33"/>
    </location>
</feature>
<dbReference type="Proteomes" id="UP001432322">
    <property type="component" value="Unassembled WGS sequence"/>
</dbReference>
<reference evidence="3" key="1">
    <citation type="submission" date="2023-10" db="EMBL/GenBank/DDBJ databases">
        <title>Genome assembly of Pristionchus species.</title>
        <authorList>
            <person name="Yoshida K."/>
            <person name="Sommer R.J."/>
        </authorList>
    </citation>
    <scope>NUCLEOTIDE SEQUENCE</scope>
    <source>
        <strain evidence="3">RS5133</strain>
    </source>
</reference>
<keyword evidence="2" id="KW-0812">Transmembrane</keyword>
<feature type="region of interest" description="Disordered" evidence="1">
    <location>
        <begin position="62"/>
        <end position="105"/>
    </location>
</feature>
<name>A0AAV5VC95_9BILA</name>
<dbReference type="EMBL" id="BTSY01000003">
    <property type="protein sequence ID" value="GMT17315.1"/>
    <property type="molecule type" value="Genomic_DNA"/>
</dbReference>
<dbReference type="AlphaFoldDB" id="A0AAV5VC95"/>
<feature type="compositionally biased region" description="Basic and acidic residues" evidence="1">
    <location>
        <begin position="88"/>
        <end position="105"/>
    </location>
</feature>
<evidence type="ECO:0000313" key="3">
    <source>
        <dbReference type="EMBL" id="GMT17315.1"/>
    </source>
</evidence>
<protein>
    <submittedName>
        <fullName evidence="3">Uncharacterized protein</fullName>
    </submittedName>
</protein>
<evidence type="ECO:0000256" key="2">
    <source>
        <dbReference type="SAM" id="Phobius"/>
    </source>
</evidence>
<feature type="non-terminal residue" evidence="3">
    <location>
        <position position="1"/>
    </location>
</feature>
<evidence type="ECO:0000256" key="1">
    <source>
        <dbReference type="SAM" id="MobiDB-lite"/>
    </source>
</evidence>
<keyword evidence="2" id="KW-0472">Membrane</keyword>
<proteinExistence type="predicted"/>
<comment type="caution">
    <text evidence="3">The sequence shown here is derived from an EMBL/GenBank/DDBJ whole genome shotgun (WGS) entry which is preliminary data.</text>
</comment>
<accession>A0AAV5VC95</accession>
<feature type="compositionally biased region" description="Polar residues" evidence="1">
    <location>
        <begin position="78"/>
        <end position="87"/>
    </location>
</feature>
<keyword evidence="4" id="KW-1185">Reference proteome</keyword>
<keyword evidence="2" id="KW-1133">Transmembrane helix</keyword>
<sequence>HYVYLFSVNVVAIALSVVGALVLIGAIVAGVFVMRRRRMKKGKTKGAPPPRTTVSTIAKPRVNAKSEVKPGSAEKISAKSTGTNTSKSDSKQVFHPKSDETYLTI</sequence>
<organism evidence="3 4">
    <name type="scientific">Pristionchus fissidentatus</name>
    <dbReference type="NCBI Taxonomy" id="1538716"/>
    <lineage>
        <taxon>Eukaryota</taxon>
        <taxon>Metazoa</taxon>
        <taxon>Ecdysozoa</taxon>
        <taxon>Nematoda</taxon>
        <taxon>Chromadorea</taxon>
        <taxon>Rhabditida</taxon>
        <taxon>Rhabditina</taxon>
        <taxon>Diplogasteromorpha</taxon>
        <taxon>Diplogasteroidea</taxon>
        <taxon>Neodiplogasteridae</taxon>
        <taxon>Pristionchus</taxon>
    </lineage>
</organism>